<dbReference type="GO" id="GO:0016787">
    <property type="term" value="F:hydrolase activity"/>
    <property type="evidence" value="ECO:0007669"/>
    <property type="project" value="UniProtKB-KW"/>
</dbReference>
<dbReference type="NCBIfam" id="TIGR01613">
    <property type="entry name" value="primase_Cterm"/>
    <property type="match status" value="1"/>
</dbReference>
<dbReference type="Pfam" id="PF08706">
    <property type="entry name" value="D5_N"/>
    <property type="match status" value="1"/>
</dbReference>
<gene>
    <name evidence="5" type="ORF">CAFE_30810</name>
</gene>
<evidence type="ECO:0000313" key="5">
    <source>
        <dbReference type="EMBL" id="MVB12347.1"/>
    </source>
</evidence>
<evidence type="ECO:0000256" key="2">
    <source>
        <dbReference type="ARBA" id="ARBA00022801"/>
    </source>
</evidence>
<dbReference type="InterPro" id="IPR054468">
    <property type="entry name" value="NrSPol-like_HBD"/>
</dbReference>
<keyword evidence="2" id="KW-0378">Hydrolase</keyword>
<keyword evidence="6" id="KW-1185">Reference proteome</keyword>
<dbReference type="InterPro" id="IPR014818">
    <property type="entry name" value="Phage/plasmid_primase_P4_C"/>
</dbReference>
<proteinExistence type="predicted"/>
<keyword evidence="3" id="KW-0067">ATP-binding</keyword>
<dbReference type="PANTHER" id="PTHR35372">
    <property type="entry name" value="ATP BINDING PROTEIN-RELATED"/>
    <property type="match status" value="1"/>
</dbReference>
<dbReference type="InterPro" id="IPR014015">
    <property type="entry name" value="Helicase_SF3_DNA-vir"/>
</dbReference>
<name>A0A6N8I3N0_9FIRM</name>
<sequence length="785" mass="88591">MELSKSQTFGNFPPELKATPQWVVRRGKQPVNARTGGNAQANNPDTWADFQTAVEALRSGGYDGIGFELNNNGIVGIDKDHCINPETGEVDPEALKMVEHLDSYTEISPSGTGLHIWAYGDIPIDGRNNRKLGIEMYKARHYLTVTGNAFGPVRPLAHREKEVAELYVEAFPDKAVVLPMPAIISDNSLLEIGLQRDRELIERWSGARKNGNESSDDLSLMNKLAYWCNRNVDQMVAAFLRSPYASQKDEKHQKKAGRKDYLLRTAQKAANECAKTAAEDNQHYRRKSAQEDFQVVIGSPVHFINPIESAAALKRYTLDDMGAARLFADTFRGRVLYLPEYKCYWVYGSGAWQQDKGDLKVRQLAKEMADYVREIIPPPPEPEKAVEPVPLDQADKKKDPWAAHRKHYGKYRFLGYRKTLIQDAQDELGGRAVDFDTQPFLLNMKNGTFNLQTMELQKHDPTDKLSKMANVSYDPTARCERFEHFVYEITEGLHSRADILQKALGYSLKGEANEECYFTAIGQKTRNGKGTLFDTVLNILGSYGAQMDFNTIARGGARDGSRATPDLARLIGIRFALANEPEKGVCINEALLKQLTGGDDITARPLYGDLIEFKPKFKLFVTANSKPTVSDDSLFSSGRIKLLPFTRHFSEDEQDANLKSSFRTEQAKSGILNWMLDGYQLYLREGLKDTEEMKSMVAEYRRENDYIGQYLDDRFNFSAKGITTLKALRCDYASWCSVVGTKPLGLKGFKEELEKRDVSIKFIHGRYCIDGAIRDGYDYVEENTT</sequence>
<protein>
    <recommendedName>
        <fullName evidence="4">SF3 helicase domain-containing protein</fullName>
    </recommendedName>
</protein>
<reference evidence="5 6" key="1">
    <citation type="submission" date="2019-09" db="EMBL/GenBank/DDBJ databases">
        <title>Genome sequence of Clostridium sp. EA1.</title>
        <authorList>
            <person name="Poehlein A."/>
            <person name="Bengelsdorf F.R."/>
            <person name="Daniel R."/>
        </authorList>
    </citation>
    <scope>NUCLEOTIDE SEQUENCE [LARGE SCALE GENOMIC DNA]</scope>
    <source>
        <strain evidence="5 6">EA1</strain>
    </source>
</reference>
<evidence type="ECO:0000259" key="4">
    <source>
        <dbReference type="PROSITE" id="PS51206"/>
    </source>
</evidence>
<dbReference type="EMBL" id="VWXL01000088">
    <property type="protein sequence ID" value="MVB12347.1"/>
    <property type="molecule type" value="Genomic_DNA"/>
</dbReference>
<dbReference type="SMART" id="SM00885">
    <property type="entry name" value="D5_N"/>
    <property type="match status" value="1"/>
</dbReference>
<evidence type="ECO:0000313" key="6">
    <source>
        <dbReference type="Proteomes" id="UP000469440"/>
    </source>
</evidence>
<dbReference type="InterPro" id="IPR051620">
    <property type="entry name" value="ORF904-like_C"/>
</dbReference>
<keyword evidence="1" id="KW-0547">Nucleotide-binding</keyword>
<dbReference type="Pfam" id="PF22763">
    <property type="entry name" value="NrS1-1_pol-like_HBD"/>
    <property type="match status" value="1"/>
</dbReference>
<organism evidence="5 6">
    <name type="scientific">Caproicibacter fermentans</name>
    <dbReference type="NCBI Taxonomy" id="2576756"/>
    <lineage>
        <taxon>Bacteria</taxon>
        <taxon>Bacillati</taxon>
        <taxon>Bacillota</taxon>
        <taxon>Clostridia</taxon>
        <taxon>Eubacteriales</taxon>
        <taxon>Acutalibacteraceae</taxon>
        <taxon>Caproicibacter</taxon>
    </lineage>
</organism>
<dbReference type="OrthoDB" id="9763644at2"/>
<dbReference type="InterPro" id="IPR006500">
    <property type="entry name" value="Helicase_put_C_phage/plasmid"/>
</dbReference>
<dbReference type="GO" id="GO:0005524">
    <property type="term" value="F:ATP binding"/>
    <property type="evidence" value="ECO:0007669"/>
    <property type="project" value="UniProtKB-KW"/>
</dbReference>
<dbReference type="PANTHER" id="PTHR35372:SF2">
    <property type="entry name" value="SF3 HELICASE DOMAIN-CONTAINING PROTEIN"/>
    <property type="match status" value="1"/>
</dbReference>
<comment type="caution">
    <text evidence="5">The sequence shown here is derived from an EMBL/GenBank/DDBJ whole genome shotgun (WGS) entry which is preliminary data.</text>
</comment>
<accession>A0A6N8I3N0</accession>
<feature type="domain" description="SF3 helicase" evidence="4">
    <location>
        <begin position="495"/>
        <end position="658"/>
    </location>
</feature>
<dbReference type="Gene3D" id="3.40.50.300">
    <property type="entry name" value="P-loop containing nucleotide triphosphate hydrolases"/>
    <property type="match status" value="1"/>
</dbReference>
<dbReference type="AlphaFoldDB" id="A0A6N8I3N0"/>
<evidence type="ECO:0000256" key="3">
    <source>
        <dbReference type="ARBA" id="ARBA00022840"/>
    </source>
</evidence>
<evidence type="ECO:0000256" key="1">
    <source>
        <dbReference type="ARBA" id="ARBA00022741"/>
    </source>
</evidence>
<dbReference type="Proteomes" id="UP000469440">
    <property type="component" value="Unassembled WGS sequence"/>
</dbReference>
<dbReference type="InterPro" id="IPR027417">
    <property type="entry name" value="P-loop_NTPase"/>
</dbReference>
<dbReference type="PROSITE" id="PS51206">
    <property type="entry name" value="SF3_HELICASE_1"/>
    <property type="match status" value="1"/>
</dbReference>